<dbReference type="Proteomes" id="UP001427805">
    <property type="component" value="Unassembled WGS sequence"/>
</dbReference>
<dbReference type="PANTHER" id="PTHR34001">
    <property type="entry name" value="BLL7405 PROTEIN"/>
    <property type="match status" value="1"/>
</dbReference>
<feature type="signal peptide" evidence="5">
    <location>
        <begin position="1"/>
        <end position="23"/>
    </location>
</feature>
<dbReference type="InterPro" id="IPR051692">
    <property type="entry name" value="OMP-like"/>
</dbReference>
<dbReference type="InterPro" id="IPR011250">
    <property type="entry name" value="OMP/PagP_B-barrel"/>
</dbReference>
<comment type="similarity">
    <text evidence="4">Belongs to the Omp25/RopB family.</text>
</comment>
<organism evidence="7 8">
    <name type="scientific">Sphingomonas rustica</name>
    <dbReference type="NCBI Taxonomy" id="3103142"/>
    <lineage>
        <taxon>Bacteria</taxon>
        <taxon>Pseudomonadati</taxon>
        <taxon>Pseudomonadota</taxon>
        <taxon>Alphaproteobacteria</taxon>
        <taxon>Sphingomonadales</taxon>
        <taxon>Sphingomonadaceae</taxon>
        <taxon>Sphingomonas</taxon>
    </lineage>
</organism>
<evidence type="ECO:0000313" key="7">
    <source>
        <dbReference type="EMBL" id="MEN3749289.1"/>
    </source>
</evidence>
<proteinExistence type="inferred from homology"/>
<evidence type="ECO:0000256" key="2">
    <source>
        <dbReference type="ARBA" id="ARBA00022729"/>
    </source>
</evidence>
<feature type="chain" id="PRO_5046395679" evidence="5">
    <location>
        <begin position="24"/>
        <end position="278"/>
    </location>
</feature>
<keyword evidence="2 5" id="KW-0732">Signal</keyword>
<evidence type="ECO:0000313" key="8">
    <source>
        <dbReference type="Proteomes" id="UP001427805"/>
    </source>
</evidence>
<evidence type="ECO:0000256" key="4">
    <source>
        <dbReference type="ARBA" id="ARBA00038306"/>
    </source>
</evidence>
<evidence type="ECO:0000256" key="3">
    <source>
        <dbReference type="ARBA" id="ARBA00023136"/>
    </source>
</evidence>
<comment type="subcellular location">
    <subcellularLocation>
        <location evidence="1">Membrane</location>
    </subcellularLocation>
</comment>
<name>A0ABV0BCP5_9SPHN</name>
<sequence>MYLRTLMGAATGALVLAASPAFAQDAPEQEFSGPYIGASVGYSFQGNDVGESILFDRDLNGSFGDTVVTSGGANAFSPGFCNGAATSSANVACANDKDGINYAARVGWDFQSGNLVFGVVGDIGKTDIRDSVSAFSTTPAAYTMTREIDWNAGLRLRAGYAAGGKTLFYATGGGAYAKVDHSFSTTNTVNSFTATGKDDVWGWAAGGGVEQKIGRNFSVGVEYLYTRYNDDDYNVRVGAGTAVPTSPFLLGGAGGTDLIRSDNRFDHHAIRATAAFRF</sequence>
<dbReference type="InterPro" id="IPR027385">
    <property type="entry name" value="Beta-barrel_OMP"/>
</dbReference>
<dbReference type="SUPFAM" id="SSF56925">
    <property type="entry name" value="OMPA-like"/>
    <property type="match status" value="1"/>
</dbReference>
<comment type="caution">
    <text evidence="7">The sequence shown here is derived from an EMBL/GenBank/DDBJ whole genome shotgun (WGS) entry which is preliminary data.</text>
</comment>
<evidence type="ECO:0000256" key="1">
    <source>
        <dbReference type="ARBA" id="ARBA00004370"/>
    </source>
</evidence>
<accession>A0ABV0BCP5</accession>
<dbReference type="Gene3D" id="2.40.160.20">
    <property type="match status" value="1"/>
</dbReference>
<evidence type="ECO:0000259" key="6">
    <source>
        <dbReference type="Pfam" id="PF13505"/>
    </source>
</evidence>
<keyword evidence="3" id="KW-0472">Membrane</keyword>
<dbReference type="Pfam" id="PF13505">
    <property type="entry name" value="OMP_b-brl"/>
    <property type="match status" value="1"/>
</dbReference>
<dbReference type="RefSeq" id="WP_346248332.1">
    <property type="nucleotide sequence ID" value="NZ_JBDIZK010000013.1"/>
</dbReference>
<gene>
    <name evidence="7" type="ORF">TPR58_19100</name>
</gene>
<feature type="domain" description="Outer membrane protein beta-barrel" evidence="6">
    <location>
        <begin position="15"/>
        <end position="234"/>
    </location>
</feature>
<dbReference type="EMBL" id="JBDIZK010000013">
    <property type="protein sequence ID" value="MEN3749289.1"/>
    <property type="molecule type" value="Genomic_DNA"/>
</dbReference>
<reference evidence="7 8" key="1">
    <citation type="submission" date="2024-05" db="EMBL/GenBank/DDBJ databases">
        <title>Sphingomonas sp. HF-S3 16S ribosomal RNA gene Genome sequencing and assembly.</title>
        <authorList>
            <person name="Lee H."/>
        </authorList>
    </citation>
    <scope>NUCLEOTIDE SEQUENCE [LARGE SCALE GENOMIC DNA]</scope>
    <source>
        <strain evidence="7 8">HF-S3</strain>
    </source>
</reference>
<evidence type="ECO:0000256" key="5">
    <source>
        <dbReference type="SAM" id="SignalP"/>
    </source>
</evidence>
<keyword evidence="8" id="KW-1185">Reference proteome</keyword>
<dbReference type="PANTHER" id="PTHR34001:SF3">
    <property type="entry name" value="BLL7405 PROTEIN"/>
    <property type="match status" value="1"/>
</dbReference>
<protein>
    <submittedName>
        <fullName evidence="7">Outer membrane beta-barrel protein</fullName>
    </submittedName>
</protein>